<accession>A0AAD6M9I4</accession>
<name>A0AAD6M9I4_9ROSI</name>
<comment type="caution">
    <text evidence="2">The sequence shown here is derived from an EMBL/GenBank/DDBJ whole genome shotgun (WGS) entry which is preliminary data.</text>
</comment>
<reference evidence="2" key="1">
    <citation type="journal article" date="2023" name="Mol. Ecol. Resour.">
        <title>Chromosome-level genome assembly of a triploid poplar Populus alba 'Berolinensis'.</title>
        <authorList>
            <person name="Chen S."/>
            <person name="Yu Y."/>
            <person name="Wang X."/>
            <person name="Wang S."/>
            <person name="Zhang T."/>
            <person name="Zhou Y."/>
            <person name="He R."/>
            <person name="Meng N."/>
            <person name="Wang Y."/>
            <person name="Liu W."/>
            <person name="Liu Z."/>
            <person name="Liu J."/>
            <person name="Guo Q."/>
            <person name="Huang H."/>
            <person name="Sederoff R.R."/>
            <person name="Wang G."/>
            <person name="Qu G."/>
            <person name="Chen S."/>
        </authorList>
    </citation>
    <scope>NUCLEOTIDE SEQUENCE</scope>
    <source>
        <strain evidence="2">SC-2020</strain>
    </source>
</reference>
<evidence type="ECO:0000256" key="1">
    <source>
        <dbReference type="SAM" id="Phobius"/>
    </source>
</evidence>
<evidence type="ECO:0000313" key="2">
    <source>
        <dbReference type="EMBL" id="KAJ6980940.1"/>
    </source>
</evidence>
<dbReference type="Proteomes" id="UP001164929">
    <property type="component" value="Chromosome 10"/>
</dbReference>
<organism evidence="2 3">
    <name type="scientific">Populus alba x Populus x berolinensis</name>
    <dbReference type="NCBI Taxonomy" id="444605"/>
    <lineage>
        <taxon>Eukaryota</taxon>
        <taxon>Viridiplantae</taxon>
        <taxon>Streptophyta</taxon>
        <taxon>Embryophyta</taxon>
        <taxon>Tracheophyta</taxon>
        <taxon>Spermatophyta</taxon>
        <taxon>Magnoliopsida</taxon>
        <taxon>eudicotyledons</taxon>
        <taxon>Gunneridae</taxon>
        <taxon>Pentapetalae</taxon>
        <taxon>rosids</taxon>
        <taxon>fabids</taxon>
        <taxon>Malpighiales</taxon>
        <taxon>Salicaceae</taxon>
        <taxon>Saliceae</taxon>
        <taxon>Populus</taxon>
    </lineage>
</organism>
<dbReference type="EMBL" id="JAQIZT010000010">
    <property type="protein sequence ID" value="KAJ6980940.1"/>
    <property type="molecule type" value="Genomic_DNA"/>
</dbReference>
<feature type="transmembrane region" description="Helical" evidence="1">
    <location>
        <begin position="77"/>
        <end position="98"/>
    </location>
</feature>
<dbReference type="AlphaFoldDB" id="A0AAD6M9I4"/>
<keyword evidence="1" id="KW-0472">Membrane</keyword>
<protein>
    <submittedName>
        <fullName evidence="2">Uncharacterized protein</fullName>
    </submittedName>
</protein>
<evidence type="ECO:0000313" key="3">
    <source>
        <dbReference type="Proteomes" id="UP001164929"/>
    </source>
</evidence>
<proteinExistence type="predicted"/>
<keyword evidence="1" id="KW-1133">Transmembrane helix</keyword>
<keyword evidence="1" id="KW-0812">Transmembrane</keyword>
<sequence length="146" mass="16326">MEQQASYDLLHRNMQLPNAFLTLSEASSTMHLDNFHRAINTSTFSSFQRLKFENGLYEQARVDTEGNTPGSTKEPGIGWMSGFLFVSSFVGLLALVPLRKSKKFKNTSDTTHTGSFVLFVALVKRMAMSLGCEQSLIELFVESTCE</sequence>
<gene>
    <name evidence="2" type="ORF">NC653_024346</name>
</gene>
<keyword evidence="3" id="KW-1185">Reference proteome</keyword>